<dbReference type="InterPro" id="IPR011051">
    <property type="entry name" value="RmlC_Cupin_sf"/>
</dbReference>
<reference evidence="12" key="2">
    <citation type="journal article" date="2013" name="G3 (Bethesda)">
        <title>Genomes of Ashbya fungi isolated from insects reveal four mating-type loci, numerous translocations, lack of transposons, and distinct gene duplications.</title>
        <authorList>
            <person name="Dietrich F.S."/>
            <person name="Voegeli S."/>
            <person name="Kuo S."/>
            <person name="Philippsen P."/>
        </authorList>
    </citation>
    <scope>GENOME REANNOTATION</scope>
    <source>
        <strain evidence="12">ATCC 10895 / CBS 109.51 / FGSC 9923 / NRRL Y-1056</strain>
    </source>
</reference>
<comment type="subunit">
    <text evidence="2">Homodimer.</text>
</comment>
<organism evidence="11 12">
    <name type="scientific">Eremothecium gossypii (strain ATCC 10895 / CBS 109.51 / FGSC 9923 / NRRL Y-1056)</name>
    <name type="common">Yeast</name>
    <name type="synonym">Ashbya gossypii</name>
    <dbReference type="NCBI Taxonomy" id="284811"/>
    <lineage>
        <taxon>Eukaryota</taxon>
        <taxon>Fungi</taxon>
        <taxon>Dikarya</taxon>
        <taxon>Ascomycota</taxon>
        <taxon>Saccharomycotina</taxon>
        <taxon>Saccharomycetes</taxon>
        <taxon>Saccharomycetales</taxon>
        <taxon>Saccharomycetaceae</taxon>
        <taxon>Eremothecium</taxon>
    </lineage>
</organism>
<dbReference type="InterPro" id="IPR047233">
    <property type="entry name" value="UAH_cupin"/>
</dbReference>
<dbReference type="SUPFAM" id="SSF51182">
    <property type="entry name" value="RmlC-like cupins"/>
    <property type="match status" value="1"/>
</dbReference>
<dbReference type="PANTHER" id="PTHR21221">
    <property type="entry name" value="UREIDOGLYCOLATE HYDROLASE"/>
    <property type="match status" value="1"/>
</dbReference>
<evidence type="ECO:0000256" key="3">
    <source>
        <dbReference type="ARBA" id="ARBA00012341"/>
    </source>
</evidence>
<dbReference type="GeneID" id="4623186"/>
<dbReference type="HOGENOM" id="CLU_070848_0_1_1"/>
<evidence type="ECO:0000256" key="5">
    <source>
        <dbReference type="ARBA" id="ARBA00022631"/>
    </source>
</evidence>
<dbReference type="InterPro" id="IPR024060">
    <property type="entry name" value="Ureidoglycolate_lyase_dom_sf"/>
</dbReference>
<name>Q74ZI4_EREGS</name>
<dbReference type="GO" id="GO:0000256">
    <property type="term" value="P:allantoin catabolic process"/>
    <property type="evidence" value="ECO:0007669"/>
    <property type="project" value="InterPro"/>
</dbReference>
<dbReference type="CDD" id="cd20298">
    <property type="entry name" value="cupin_UAH"/>
    <property type="match status" value="1"/>
</dbReference>
<comment type="similarity">
    <text evidence="10">Belongs to the ureidoglycolate lyase family.</text>
</comment>
<keyword evidence="6" id="KW-0456">Lyase</keyword>
<evidence type="ECO:0000256" key="7">
    <source>
        <dbReference type="ARBA" id="ARBA00030302"/>
    </source>
</evidence>
<evidence type="ECO:0000256" key="10">
    <source>
        <dbReference type="ARBA" id="ARBA00061337"/>
    </source>
</evidence>
<comment type="catalytic activity">
    <reaction evidence="8">
        <text>(S)-ureidoglycolate = urea + glyoxylate</text>
        <dbReference type="Rhea" id="RHEA:11304"/>
        <dbReference type="ChEBI" id="CHEBI:16199"/>
        <dbReference type="ChEBI" id="CHEBI:36655"/>
        <dbReference type="ChEBI" id="CHEBI:57296"/>
        <dbReference type="EC" id="4.3.2.3"/>
    </reaction>
</comment>
<evidence type="ECO:0000256" key="1">
    <source>
        <dbReference type="ARBA" id="ARBA00004780"/>
    </source>
</evidence>
<evidence type="ECO:0000256" key="2">
    <source>
        <dbReference type="ARBA" id="ARBA00011738"/>
    </source>
</evidence>
<dbReference type="OrthoDB" id="10266039at2759"/>
<dbReference type="GO" id="GO:0006144">
    <property type="term" value="P:purine nucleobase metabolic process"/>
    <property type="evidence" value="ECO:0007669"/>
    <property type="project" value="UniProtKB-KW"/>
</dbReference>
<dbReference type="RefSeq" id="NP_986884.1">
    <property type="nucleotide sequence ID" value="NM_211946.1"/>
</dbReference>
<dbReference type="AlphaFoldDB" id="Q74ZI4"/>
<dbReference type="PANTHER" id="PTHR21221:SF1">
    <property type="entry name" value="UREIDOGLYCOLATE LYASE"/>
    <property type="match status" value="1"/>
</dbReference>
<keyword evidence="5" id="KW-0659">Purine metabolism</keyword>
<dbReference type="InterPro" id="IPR007247">
    <property type="entry name" value="Ureidogly_lyase"/>
</dbReference>
<dbReference type="KEGG" id="ago:AGOS_AGR218C"/>
<dbReference type="Pfam" id="PF04115">
    <property type="entry name" value="Ureidogly_lyase"/>
    <property type="match status" value="1"/>
</dbReference>
<protein>
    <recommendedName>
        <fullName evidence="4">Ureidoglycolate lyase</fullName>
        <ecNumber evidence="3">4.3.2.3</ecNumber>
    </recommendedName>
    <alternativeName>
        <fullName evidence="7">Ureidoglycolatase</fullName>
    </alternativeName>
</protein>
<keyword evidence="12" id="KW-1185">Reference proteome</keyword>
<dbReference type="EC" id="4.3.2.3" evidence="3"/>
<dbReference type="FunCoup" id="Q74ZI4">
    <property type="interactions" value="81"/>
</dbReference>
<proteinExistence type="inferred from homology"/>
<sequence>MGPRRRRPCTPGRPPMIVPVPITAAAFEPYGSLMSHSDQLAGCAARNANQGTAVKVHAGTTRCLLGSAVREPAWHLFRSFVPPQLRCALATSPTPHVLRHPVPVLEQHPFTSQTFVPIGQGSGPVYIVVVARPSARGEPDLLTLRAFVCAGTHAVTYAPGVWHAPMIAAAPQDYVDFLSLTHVLDDPQQPEADCVEHSYTPDPLQLAVYAHAQ</sequence>
<gene>
    <name evidence="11" type="ORF">AGOS_AGR218C</name>
</gene>
<evidence type="ECO:0000256" key="4">
    <source>
        <dbReference type="ARBA" id="ARBA00019751"/>
    </source>
</evidence>
<dbReference type="Proteomes" id="UP000000591">
    <property type="component" value="Chromosome VII"/>
</dbReference>
<accession>Q74ZI4</accession>
<comment type="function">
    <text evidence="9">Catalyzes the catabolism of the allantoin degradation intermediate (S)-ureidoglycolate, generating urea and glyoxylate. Involved in the utilization of allantoin as secondary nitrogen source when primary sources are limiting.</text>
</comment>
<evidence type="ECO:0000313" key="11">
    <source>
        <dbReference type="EMBL" id="AAS54708.1"/>
    </source>
</evidence>
<dbReference type="STRING" id="284811.Q74ZI4"/>
<dbReference type="eggNOG" id="ENOG502S1JQ">
    <property type="taxonomic scope" value="Eukaryota"/>
</dbReference>
<evidence type="ECO:0000256" key="9">
    <source>
        <dbReference type="ARBA" id="ARBA00055977"/>
    </source>
</evidence>
<dbReference type="GO" id="GO:0004848">
    <property type="term" value="F:ureidoglycolate hydrolase activity"/>
    <property type="evidence" value="ECO:0007669"/>
    <property type="project" value="InterPro"/>
</dbReference>
<dbReference type="OMA" id="ARNANQG"/>
<reference evidence="11 12" key="1">
    <citation type="journal article" date="2004" name="Science">
        <title>The Ashbya gossypii genome as a tool for mapping the ancient Saccharomyces cerevisiae genome.</title>
        <authorList>
            <person name="Dietrich F.S."/>
            <person name="Voegeli S."/>
            <person name="Brachat S."/>
            <person name="Lerch A."/>
            <person name="Gates K."/>
            <person name="Steiner S."/>
            <person name="Mohr C."/>
            <person name="Pohlmann R."/>
            <person name="Luedi P."/>
            <person name="Choi S."/>
            <person name="Wing R.A."/>
            <person name="Flavier A."/>
            <person name="Gaffney T.D."/>
            <person name="Philippsen P."/>
        </authorList>
    </citation>
    <scope>NUCLEOTIDE SEQUENCE [LARGE SCALE GENOMIC DNA]</scope>
    <source>
        <strain evidence="12">ATCC 10895 / CBS 109.51 / FGSC 9923 / NRRL Y-1056</strain>
    </source>
</reference>
<dbReference type="InParanoid" id="Q74ZI4"/>
<dbReference type="GO" id="GO:0050385">
    <property type="term" value="F:ureidoglycolate lyase activity"/>
    <property type="evidence" value="ECO:0000318"/>
    <property type="project" value="GO_Central"/>
</dbReference>
<dbReference type="EMBL" id="AE016820">
    <property type="protein sequence ID" value="AAS54708.1"/>
    <property type="molecule type" value="Genomic_DNA"/>
</dbReference>
<evidence type="ECO:0000256" key="6">
    <source>
        <dbReference type="ARBA" id="ARBA00023239"/>
    </source>
</evidence>
<comment type="pathway">
    <text evidence="1">Nitrogen metabolism; (S)-allantoin degradation.</text>
</comment>
<dbReference type="FunFam" id="2.60.120.480:FF:000003">
    <property type="entry name" value="Ureidoglycolate hydrolase"/>
    <property type="match status" value="1"/>
</dbReference>
<evidence type="ECO:0000313" key="12">
    <source>
        <dbReference type="Proteomes" id="UP000000591"/>
    </source>
</evidence>
<evidence type="ECO:0000256" key="8">
    <source>
        <dbReference type="ARBA" id="ARBA00047684"/>
    </source>
</evidence>
<dbReference type="Gene3D" id="2.60.120.480">
    <property type="entry name" value="Ureidoglycolate hydrolase"/>
    <property type="match status" value="1"/>
</dbReference>